<dbReference type="EMBL" id="LT671858">
    <property type="protein sequence ID" value="SIM49047.1"/>
    <property type="molecule type" value="Genomic_DNA"/>
</dbReference>
<proteinExistence type="predicted"/>
<gene>
    <name evidence="3" type="ORF">CPM_0601</name>
    <name evidence="2" type="ORF">CSP5_0608</name>
</gene>
<evidence type="ECO:0000313" key="5">
    <source>
        <dbReference type="Proteomes" id="UP000195607"/>
    </source>
</evidence>
<dbReference type="Proteomes" id="UP000187822">
    <property type="component" value="Chromosome I"/>
</dbReference>
<dbReference type="EMBL" id="LT719092">
    <property type="protein sequence ID" value="SJK84476.1"/>
    <property type="molecule type" value="Genomic_DNA"/>
</dbReference>
<protein>
    <submittedName>
        <fullName evidence="2">Multipass membrane protein</fullName>
    </submittedName>
</protein>
<evidence type="ECO:0000313" key="4">
    <source>
        <dbReference type="Proteomes" id="UP000187822"/>
    </source>
</evidence>
<dbReference type="KEGG" id="cdiv:CPM_0601"/>
<feature type="transmembrane region" description="Helical" evidence="1">
    <location>
        <begin position="54"/>
        <end position="72"/>
    </location>
</feature>
<evidence type="ECO:0000313" key="2">
    <source>
        <dbReference type="EMBL" id="SIM49047.1"/>
    </source>
</evidence>
<keyword evidence="1" id="KW-1133">Transmembrane helix</keyword>
<reference evidence="2 5" key="1">
    <citation type="submission" date="2016-04" db="EMBL/GenBank/DDBJ databases">
        <authorList>
            <person name="Evans L.H."/>
            <person name="Alamgir A."/>
            <person name="Owens N."/>
            <person name="Weber N.D."/>
            <person name="Virtaneva K."/>
            <person name="Barbian K."/>
            <person name="Babar A."/>
            <person name="Rosenke K."/>
        </authorList>
    </citation>
    <scope>NUCLEOTIDE SEQUENCE [LARGE SCALE GENOMIC DNA]</scope>
    <source>
        <strain evidence="2">S5</strain>
        <strain evidence="5">S5(T) (JCM 30642 \VKM B-2941)</strain>
    </source>
</reference>
<feature type="transmembrane region" description="Helical" evidence="1">
    <location>
        <begin position="79"/>
        <end position="101"/>
    </location>
</feature>
<organism evidence="2 5">
    <name type="scientific">Cuniculiplasma divulgatum</name>
    <dbReference type="NCBI Taxonomy" id="1673428"/>
    <lineage>
        <taxon>Archaea</taxon>
        <taxon>Methanobacteriati</taxon>
        <taxon>Thermoplasmatota</taxon>
        <taxon>Thermoplasmata</taxon>
        <taxon>Thermoplasmatales</taxon>
        <taxon>Cuniculiplasmataceae</taxon>
        <taxon>Cuniculiplasma</taxon>
    </lineage>
</organism>
<sequence length="136" mass="14682">MKISLGFSYLLTFSGSLISMISGVFLALIVFILGLDPGSTGSLAFLKSIEINPYASLAVIALSFIVIIFCYYGKGKGFYGIGILAILASLIILVIRGGFYIGPLVSIVGGFLVYKNEKIVNSKKEEIMEEEILNKI</sequence>
<feature type="transmembrane region" description="Helical" evidence="1">
    <location>
        <begin position="7"/>
        <end position="34"/>
    </location>
</feature>
<reference evidence="4" key="3">
    <citation type="submission" date="2016-06" db="EMBL/GenBank/DDBJ databases">
        <authorList>
            <person name="Toshchakov V.S."/>
        </authorList>
    </citation>
    <scope>NUCLEOTIDE SEQUENCE [LARGE SCALE GENOMIC DNA]</scope>
    <source>
        <strain>PM4 (JCM 30641</strain>
        <strain evidence="4">\VKM B-2940)</strain>
    </source>
</reference>
<accession>A0A1N5TLD9</accession>
<dbReference type="Proteomes" id="UP000195607">
    <property type="component" value="Chromosome I"/>
</dbReference>
<dbReference type="GeneID" id="41587899"/>
<keyword evidence="4" id="KW-1185">Reference proteome</keyword>
<reference evidence="3" key="2">
    <citation type="submission" date="2016-06" db="EMBL/GenBank/DDBJ databases">
        <authorList>
            <person name="Olsen C.W."/>
            <person name="Carey S."/>
            <person name="Hinshaw L."/>
            <person name="Karasin A.I."/>
        </authorList>
    </citation>
    <scope>NUCLEOTIDE SEQUENCE [LARGE SCALE GENOMIC DNA]</scope>
    <source>
        <strain evidence="3">PM4</strain>
    </source>
</reference>
<keyword evidence="1" id="KW-0812">Transmembrane</keyword>
<evidence type="ECO:0000313" key="3">
    <source>
        <dbReference type="EMBL" id="SJK84476.1"/>
    </source>
</evidence>
<dbReference type="AlphaFoldDB" id="A0A1N5TLD9"/>
<keyword evidence="1" id="KW-0472">Membrane</keyword>
<dbReference type="RefSeq" id="WP_077076020.1">
    <property type="nucleotide sequence ID" value="NZ_LT671858.1"/>
</dbReference>
<evidence type="ECO:0000256" key="1">
    <source>
        <dbReference type="SAM" id="Phobius"/>
    </source>
</evidence>
<name>A0A1N5TLD9_9ARCH</name>